<evidence type="ECO:0000256" key="1">
    <source>
        <dbReference type="SAM" id="MobiDB-lite"/>
    </source>
</evidence>
<reference evidence="2" key="1">
    <citation type="submission" date="2016-07" db="EMBL/GenBank/DDBJ databases">
        <title>Microvirga ossetica sp. nov. a new species of rhizobia isolated from root nodules of the legume species Vicia alpestris Steven originated from North Ossetia region in the Caucasus.</title>
        <authorList>
            <person name="Safronova V.I."/>
            <person name="Kuznetsova I.G."/>
            <person name="Sazanova A.L."/>
            <person name="Belimov A."/>
            <person name="Andronov E."/>
            <person name="Osledkin Y.S."/>
            <person name="Onishchuk O.P."/>
            <person name="Kurchak O.N."/>
            <person name="Shaposhnikov A.I."/>
            <person name="Willems A."/>
            <person name="Tikhonovich I.A."/>
        </authorList>
    </citation>
    <scope>NUCLEOTIDE SEQUENCE [LARGE SCALE GENOMIC DNA]</scope>
    <source>
        <strain evidence="2">V5/3M</strain>
    </source>
</reference>
<organism evidence="2">
    <name type="scientific">Microvirga ossetica</name>
    <dbReference type="NCBI Taxonomy" id="1882682"/>
    <lineage>
        <taxon>Bacteria</taxon>
        <taxon>Pseudomonadati</taxon>
        <taxon>Pseudomonadota</taxon>
        <taxon>Alphaproteobacteria</taxon>
        <taxon>Hyphomicrobiales</taxon>
        <taxon>Methylobacteriaceae</taxon>
        <taxon>Microvirga</taxon>
    </lineage>
</organism>
<accession>A0A1B2EHS2</accession>
<dbReference type="EMBL" id="CP016616">
    <property type="protein sequence ID" value="ANY79516.1"/>
    <property type="molecule type" value="Genomic_DNA"/>
</dbReference>
<protein>
    <submittedName>
        <fullName evidence="2">Uncharacterized protein</fullName>
    </submittedName>
</protein>
<feature type="region of interest" description="Disordered" evidence="1">
    <location>
        <begin position="31"/>
        <end position="54"/>
    </location>
</feature>
<gene>
    <name evidence="2" type="ORF">BB934_15860</name>
</gene>
<dbReference type="KEGG" id="moc:BB934_15860"/>
<evidence type="ECO:0000313" key="2">
    <source>
        <dbReference type="EMBL" id="ANY79516.1"/>
    </source>
</evidence>
<sequence>MMNPAHTRKFWQSLEEAGAQHLVREALHVLEDHQSGNQPHRQGRLARSRPVDAAQAALEEGPVDALGQQHQGMAQVDDAVQGGAEQILLALVFRRRHGATLAGWSAPD</sequence>
<proteinExistence type="predicted"/>
<dbReference type="AlphaFoldDB" id="A0A1B2EHS2"/>
<name>A0A1B2EHS2_9HYPH</name>